<proteinExistence type="predicted"/>
<reference evidence="1 2" key="1">
    <citation type="journal article" date="2015" name="Microbes Environ.">
        <title>Distribution and evolution of nitrogen fixation genes in the phylum bacteroidetes.</title>
        <authorList>
            <person name="Inoue J."/>
            <person name="Oshima K."/>
            <person name="Suda W."/>
            <person name="Sakamoto M."/>
            <person name="Iino T."/>
            <person name="Noda S."/>
            <person name="Hongoh Y."/>
            <person name="Hattori M."/>
            <person name="Ohkuma M."/>
        </authorList>
    </citation>
    <scope>NUCLEOTIDE SEQUENCE [LARGE SCALE GENOMIC DNA]</scope>
    <source>
        <strain evidence="1">JCM 15548</strain>
    </source>
</reference>
<evidence type="ECO:0008006" key="3">
    <source>
        <dbReference type="Google" id="ProtNLM"/>
    </source>
</evidence>
<keyword evidence="2" id="KW-1185">Reference proteome</keyword>
<organism evidence="1 2">
    <name type="scientific">Geofilum rubicundum JCM 15548</name>
    <dbReference type="NCBI Taxonomy" id="1236989"/>
    <lineage>
        <taxon>Bacteria</taxon>
        <taxon>Pseudomonadati</taxon>
        <taxon>Bacteroidota</taxon>
        <taxon>Bacteroidia</taxon>
        <taxon>Marinilabiliales</taxon>
        <taxon>Marinilabiliaceae</taxon>
        <taxon>Geofilum</taxon>
    </lineage>
</organism>
<dbReference type="EMBL" id="BAZW01000137">
    <property type="protein sequence ID" value="GAO27899.1"/>
    <property type="molecule type" value="Genomic_DNA"/>
</dbReference>
<accession>A0A0E9LRP0</accession>
<dbReference type="Proteomes" id="UP000032900">
    <property type="component" value="Unassembled WGS sequence"/>
</dbReference>
<sequence>MASLPDSRRRKQYSTQELAMAGVCMFMLKEGSRNAFNNDRKAPVFRANYQSVFGLDLPHLDSVDDYFRDLATSCLEEVKASLIRDLLRKKVLQPHKYRGCYIVAIDGTGVSTYSHKHCEYCLHKKSGSGVVTWSHNVLEAKLLTPTGLSLSIATEWISNEGRANYQKQDCEQAAFKRLSIKIKKMFPRLPIIIIADGLYPTQGFFDICKRNNWHYVVTLKDGNLRLLQEEIALERRLVPNQKGESLAFHKDHRTKLLCHWLSGLEYKTHMLNWVECNEEVSVKNQGVIKNQRFVHITDMELSNTLCVGVSQTGRLRQKIENEGFNDQKNQGYALEHKFSRVSFPAMKNYYQCLQIAHIINQLVQASQEIGGLIKVRLKCTVKYLWKRLMSYMLEVLVDRTELLILTQNRFQIRLE</sequence>
<gene>
    <name evidence="1" type="ORF">JCM15548_14768</name>
</gene>
<dbReference type="AlphaFoldDB" id="A0A0E9LRP0"/>
<evidence type="ECO:0000313" key="1">
    <source>
        <dbReference type="EMBL" id="GAO27899.1"/>
    </source>
</evidence>
<comment type="caution">
    <text evidence="1">The sequence shown here is derived from an EMBL/GenBank/DDBJ whole genome shotgun (WGS) entry which is preliminary data.</text>
</comment>
<protein>
    <recommendedName>
        <fullName evidence="3">Transposase IS4-like domain-containing protein</fullName>
    </recommendedName>
</protein>
<dbReference type="STRING" id="1236989.JCM15548_14768"/>
<evidence type="ECO:0000313" key="2">
    <source>
        <dbReference type="Proteomes" id="UP000032900"/>
    </source>
</evidence>
<name>A0A0E9LRP0_9BACT</name>